<dbReference type="Proteomes" id="UP000184394">
    <property type="component" value="Unassembled WGS sequence"/>
</dbReference>
<dbReference type="EMBL" id="FRCT01000020">
    <property type="protein sequence ID" value="SHM87627.1"/>
    <property type="molecule type" value="Genomic_DNA"/>
</dbReference>
<organism evidence="3 4">
    <name type="scientific">Ruminococcus flavefaciens</name>
    <dbReference type="NCBI Taxonomy" id="1265"/>
    <lineage>
        <taxon>Bacteria</taxon>
        <taxon>Bacillati</taxon>
        <taxon>Bacillota</taxon>
        <taxon>Clostridia</taxon>
        <taxon>Eubacteriales</taxon>
        <taxon>Oscillospiraceae</taxon>
        <taxon>Ruminococcus</taxon>
    </lineage>
</organism>
<dbReference type="InterPro" id="IPR003709">
    <property type="entry name" value="VanY-like_core_dom"/>
</dbReference>
<feature type="compositionally biased region" description="Polar residues" evidence="1">
    <location>
        <begin position="56"/>
        <end position="69"/>
    </location>
</feature>
<dbReference type="RefSeq" id="WP_072952335.1">
    <property type="nucleotide sequence ID" value="NZ_FRCT01000020.1"/>
</dbReference>
<evidence type="ECO:0000256" key="1">
    <source>
        <dbReference type="SAM" id="MobiDB-lite"/>
    </source>
</evidence>
<dbReference type="CDD" id="cd14852">
    <property type="entry name" value="LD-carboxypeptidase"/>
    <property type="match status" value="1"/>
</dbReference>
<reference evidence="3 4" key="1">
    <citation type="submission" date="2016-11" db="EMBL/GenBank/DDBJ databases">
        <authorList>
            <person name="Jaros S."/>
            <person name="Januszkiewicz K."/>
            <person name="Wedrychowicz H."/>
        </authorList>
    </citation>
    <scope>NUCLEOTIDE SEQUENCE [LARGE SCALE GENOMIC DNA]</scope>
    <source>
        <strain evidence="3 4">Y1</strain>
    </source>
</reference>
<feature type="domain" description="D-alanyl-D-alanine carboxypeptidase-like core" evidence="2">
    <location>
        <begin position="155"/>
        <end position="273"/>
    </location>
</feature>
<dbReference type="SUPFAM" id="SSF55166">
    <property type="entry name" value="Hedgehog/DD-peptidase"/>
    <property type="match status" value="1"/>
</dbReference>
<dbReference type="InterPro" id="IPR009045">
    <property type="entry name" value="Zn_M74/Hedgehog-like"/>
</dbReference>
<evidence type="ECO:0000313" key="3">
    <source>
        <dbReference type="EMBL" id="SHM87627.1"/>
    </source>
</evidence>
<dbReference type="Gene3D" id="3.30.1380.10">
    <property type="match status" value="1"/>
</dbReference>
<dbReference type="OrthoDB" id="9792074at2"/>
<keyword evidence="3" id="KW-0378">Hydrolase</keyword>
<dbReference type="InterPro" id="IPR052179">
    <property type="entry name" value="DD-CPase-like"/>
</dbReference>
<dbReference type="PANTHER" id="PTHR34385">
    <property type="entry name" value="D-ALANYL-D-ALANINE CARBOXYPEPTIDASE"/>
    <property type="match status" value="1"/>
</dbReference>
<evidence type="ECO:0000259" key="2">
    <source>
        <dbReference type="Pfam" id="PF02557"/>
    </source>
</evidence>
<accession>A0A1M7MA43</accession>
<name>A0A1M7MA43_RUMFL</name>
<keyword evidence="3" id="KW-0645">Protease</keyword>
<sequence length="352" mass="39307">MTNGDKRRNRKREKVSKRYKVRYDRLVAVILVLVVLVVVLASCCKSCSDKEKKPNSAATTQKTTNADNTQQSSIIDSLITSNETSSLIAGTPDGQKPSESQYTTEVHNAADINRGNLILVNSDHEYKFPEDDIELVSIYDSIDGVAFHVSDMVTKLDSEALDQVKAMMQAFYEAENNSDIYVIGGYRTSEEQNDKYYNGNSQFQGGFSDYHTGRSFDMAIVPKDSTSGYYSPTGVYSWIYENAADYGFVVRFPEGKEGSTGERARDYTYRYVGAPHAVYMKQNNYSLEEYIGELKSHNNQEPIEVTVGNKLYQIYYAPANPTGNTDVPVPANKTYTVSGNNVDGFIVTVSMN</sequence>
<protein>
    <submittedName>
        <fullName evidence="3">D-alanyl-D-alanine carboxypeptidase</fullName>
    </submittedName>
</protein>
<dbReference type="Pfam" id="PF02557">
    <property type="entry name" value="VanY"/>
    <property type="match status" value="1"/>
</dbReference>
<dbReference type="PANTHER" id="PTHR34385:SF1">
    <property type="entry name" value="PEPTIDOGLYCAN L-ALANYL-D-GLUTAMATE ENDOPEPTIDASE CWLK"/>
    <property type="match status" value="1"/>
</dbReference>
<feature type="region of interest" description="Disordered" evidence="1">
    <location>
        <begin position="48"/>
        <end position="69"/>
    </location>
</feature>
<proteinExistence type="predicted"/>
<gene>
    <name evidence="3" type="ORF">SAMN04487860_12028</name>
</gene>
<dbReference type="InterPro" id="IPR058193">
    <property type="entry name" value="VanY/YodJ_core_dom"/>
</dbReference>
<evidence type="ECO:0000313" key="4">
    <source>
        <dbReference type="Proteomes" id="UP000184394"/>
    </source>
</evidence>
<keyword evidence="3" id="KW-0121">Carboxypeptidase</keyword>
<dbReference type="AlphaFoldDB" id="A0A1M7MA43"/>
<dbReference type="Gene3D" id="3.30.200.180">
    <property type="match status" value="1"/>
</dbReference>
<dbReference type="GO" id="GO:0004180">
    <property type="term" value="F:carboxypeptidase activity"/>
    <property type="evidence" value="ECO:0007669"/>
    <property type="project" value="UniProtKB-KW"/>
</dbReference>
<dbReference type="GO" id="GO:0006508">
    <property type="term" value="P:proteolysis"/>
    <property type="evidence" value="ECO:0007669"/>
    <property type="project" value="InterPro"/>
</dbReference>